<evidence type="ECO:0000313" key="2">
    <source>
        <dbReference type="EMBL" id="OMP82881.1"/>
    </source>
</evidence>
<feature type="region of interest" description="Disordered" evidence="1">
    <location>
        <begin position="31"/>
        <end position="244"/>
    </location>
</feature>
<protein>
    <submittedName>
        <fullName evidence="2">Uncharacterized protein</fullName>
    </submittedName>
</protein>
<reference evidence="2 3" key="1">
    <citation type="submission" date="2017-01" db="EMBL/GenBank/DDBJ databases">
        <title>Draft genome sequence of Diplodia seriata F98.1, a fungal species involved in grapevine trunk diseases.</title>
        <authorList>
            <person name="Robert-Siegwald G."/>
            <person name="Vallet J."/>
            <person name="Abou-Mansour E."/>
            <person name="Xu J."/>
            <person name="Rey P."/>
            <person name="Bertsch C."/>
            <person name="Rego C."/>
            <person name="Larignon P."/>
            <person name="Fontaine F."/>
            <person name="Lebrun M.-H."/>
        </authorList>
    </citation>
    <scope>NUCLEOTIDE SEQUENCE [LARGE SCALE GENOMIC DNA]</scope>
    <source>
        <strain evidence="2 3">F98.1</strain>
    </source>
</reference>
<dbReference type="AlphaFoldDB" id="A0A1S8B6R5"/>
<feature type="region of interest" description="Disordered" evidence="1">
    <location>
        <begin position="329"/>
        <end position="351"/>
    </location>
</feature>
<accession>A0A1S8B6R5</accession>
<feature type="compositionally biased region" description="Basic and acidic residues" evidence="1">
    <location>
        <begin position="162"/>
        <end position="175"/>
    </location>
</feature>
<organism evidence="2 3">
    <name type="scientific">Diplodia seriata</name>
    <dbReference type="NCBI Taxonomy" id="420778"/>
    <lineage>
        <taxon>Eukaryota</taxon>
        <taxon>Fungi</taxon>
        <taxon>Dikarya</taxon>
        <taxon>Ascomycota</taxon>
        <taxon>Pezizomycotina</taxon>
        <taxon>Dothideomycetes</taxon>
        <taxon>Dothideomycetes incertae sedis</taxon>
        <taxon>Botryosphaeriales</taxon>
        <taxon>Botryosphaeriaceae</taxon>
        <taxon>Diplodia</taxon>
    </lineage>
</organism>
<name>A0A1S8B6R5_9PEZI</name>
<feature type="compositionally biased region" description="Basic and acidic residues" evidence="1">
    <location>
        <begin position="127"/>
        <end position="146"/>
    </location>
</feature>
<dbReference type="OrthoDB" id="5389296at2759"/>
<feature type="compositionally biased region" description="Low complexity" evidence="1">
    <location>
        <begin position="43"/>
        <end position="65"/>
    </location>
</feature>
<dbReference type="STRING" id="420778.A0A1S8B6R5"/>
<feature type="compositionally biased region" description="Polar residues" evidence="1">
    <location>
        <begin position="329"/>
        <end position="340"/>
    </location>
</feature>
<sequence>MPLPPPVVRFPLPCPAFGLLTTQTPSARRFVARRDQNQAPPQAAVRSSAAHAASPQPQAHAPAQPDVVTPSQQFKPTPRFSIAPSRPKFSSTPRPAHPGGLSQPTRTEDIADAEIPSVSRRPRPRLRKVESIHDDSQEGSKEHTGQDEEMIYDAVAEEDAFLVEKLDEHPTRGQKEQSASPSDGGFAEPTAAEEQPPKRRRLTPRPGLIPEPSISTGTTDPVKMDAGSPVLGSPPQSSRVPRFRVPGHSPAFPPTGMMEPASAQLVGSRHRNPFLLHPTRPGAIGLASDANATPLPEHFSPHRRSQKFLPGGMADVVRTWVLSVGQSGSLAGTASTQTGQRTDRTPRTNQPSKFHVTECVEERPGDRLTLVSGRTDARSLVEGEESSSARAILVGPAKRNSRTPNVGDDITVLPPNWEIEVGQHGEKWLVGVDWRVT</sequence>
<evidence type="ECO:0000256" key="1">
    <source>
        <dbReference type="SAM" id="MobiDB-lite"/>
    </source>
</evidence>
<comment type="caution">
    <text evidence="2">The sequence shown here is derived from an EMBL/GenBank/DDBJ whole genome shotgun (WGS) entry which is preliminary data.</text>
</comment>
<evidence type="ECO:0000313" key="3">
    <source>
        <dbReference type="Proteomes" id="UP000190776"/>
    </source>
</evidence>
<proteinExistence type="predicted"/>
<feature type="compositionally biased region" description="Acidic residues" evidence="1">
    <location>
        <begin position="147"/>
        <end position="161"/>
    </location>
</feature>
<dbReference type="EMBL" id="MSZU01000113">
    <property type="protein sequence ID" value="OMP82881.1"/>
    <property type="molecule type" value="Genomic_DNA"/>
</dbReference>
<gene>
    <name evidence="2" type="ORF">BK809_0001072</name>
</gene>
<dbReference type="Proteomes" id="UP000190776">
    <property type="component" value="Unassembled WGS sequence"/>
</dbReference>